<dbReference type="PROSITE" id="PS50076">
    <property type="entry name" value="DNAJ_2"/>
    <property type="match status" value="1"/>
</dbReference>
<dbReference type="Gene3D" id="2.60.260.20">
    <property type="entry name" value="Urease metallochaperone UreE, N-terminal domain"/>
    <property type="match status" value="2"/>
</dbReference>
<dbReference type="GO" id="GO:0042026">
    <property type="term" value="P:protein refolding"/>
    <property type="evidence" value="ECO:0007669"/>
    <property type="project" value="TreeGrafter"/>
</dbReference>
<gene>
    <name evidence="6" type="ORF">A2773_02045</name>
</gene>
<evidence type="ECO:0000256" key="1">
    <source>
        <dbReference type="ARBA" id="ARBA00022723"/>
    </source>
</evidence>
<dbReference type="Pfam" id="PF00226">
    <property type="entry name" value="DnaJ"/>
    <property type="match status" value="1"/>
</dbReference>
<keyword evidence="4" id="KW-0862">Zinc</keyword>
<dbReference type="CDD" id="cd06257">
    <property type="entry name" value="DnaJ"/>
    <property type="match status" value="1"/>
</dbReference>
<dbReference type="PRINTS" id="PR00625">
    <property type="entry name" value="JDOMAIN"/>
</dbReference>
<proteinExistence type="predicted"/>
<evidence type="ECO:0000259" key="5">
    <source>
        <dbReference type="PROSITE" id="PS50076"/>
    </source>
</evidence>
<dbReference type="InterPro" id="IPR001623">
    <property type="entry name" value="DnaJ_domain"/>
</dbReference>
<dbReference type="FunFam" id="2.60.260.20:FF:000005">
    <property type="entry name" value="Chaperone protein dnaJ 1, mitochondrial"/>
    <property type="match status" value="1"/>
</dbReference>
<dbReference type="CDD" id="cd10747">
    <property type="entry name" value="DnaJ_C"/>
    <property type="match status" value="1"/>
</dbReference>
<keyword evidence="2" id="KW-0677">Repeat</keyword>
<dbReference type="PANTHER" id="PTHR43096:SF10">
    <property type="entry name" value="CHAPERONE PROTEIN DNAJ A6, CHLOROPLASTIC"/>
    <property type="match status" value="1"/>
</dbReference>
<evidence type="ECO:0000313" key="7">
    <source>
        <dbReference type="Proteomes" id="UP000177383"/>
    </source>
</evidence>
<dbReference type="InterPro" id="IPR008971">
    <property type="entry name" value="HSP40/DnaJ_pept-bd"/>
</dbReference>
<dbReference type="AlphaFoldDB" id="A0A1F5ZSD1"/>
<reference evidence="6 7" key="1">
    <citation type="journal article" date="2016" name="Nat. Commun.">
        <title>Thousands of microbial genomes shed light on interconnected biogeochemical processes in an aquifer system.</title>
        <authorList>
            <person name="Anantharaman K."/>
            <person name="Brown C.T."/>
            <person name="Hug L.A."/>
            <person name="Sharon I."/>
            <person name="Castelle C.J."/>
            <person name="Probst A.J."/>
            <person name="Thomas B.C."/>
            <person name="Singh A."/>
            <person name="Wilkins M.J."/>
            <person name="Karaoz U."/>
            <person name="Brodie E.L."/>
            <person name="Williams K.H."/>
            <person name="Hubbard S.S."/>
            <person name="Banfield J.F."/>
        </authorList>
    </citation>
    <scope>NUCLEOTIDE SEQUENCE [LARGE SCALE GENOMIC DNA]</scope>
</reference>
<dbReference type="Pfam" id="PF01556">
    <property type="entry name" value="DnaJ_C"/>
    <property type="match status" value="1"/>
</dbReference>
<evidence type="ECO:0000256" key="3">
    <source>
        <dbReference type="ARBA" id="ARBA00022771"/>
    </source>
</evidence>
<keyword evidence="1" id="KW-0479">Metal-binding</keyword>
<evidence type="ECO:0000256" key="2">
    <source>
        <dbReference type="ARBA" id="ARBA00022737"/>
    </source>
</evidence>
<dbReference type="SUPFAM" id="SSF49493">
    <property type="entry name" value="HSP40/DnaJ peptide-binding domain"/>
    <property type="match status" value="2"/>
</dbReference>
<protein>
    <recommendedName>
        <fullName evidence="5">J domain-containing protein</fullName>
    </recommendedName>
</protein>
<comment type="caution">
    <text evidence="6">The sequence shown here is derived from an EMBL/GenBank/DDBJ whole genome shotgun (WGS) entry which is preliminary data.</text>
</comment>
<sequence>MAMADFYSVLGVSKSATEADIKRAYRKLALQWHPDRNKTAQAAEKFKEINKAYEVIGDPKKRETYDQYGEAAFSQGAGFGGGQGPFGGGAQTGRYGPFTYTYSTSGGANPFEGVDFGGFSDPFDIFEQFFGGASPFGGRAQTRRKIYRINIDFMEAVKGVEKTVEVEGKKQTIKIPGGVDDDTRVRFGDFDILISVSPHPTFKREGYDLVVDKEISFSQAALGDVVTVPTIDGDLSLKIQPGTDSGTLIRLRGKGVHQVRGGGRGDQYVRVKINIPNNLTSRQKELLREFENESKRKKGWF</sequence>
<dbReference type="GO" id="GO:0051082">
    <property type="term" value="F:unfolded protein binding"/>
    <property type="evidence" value="ECO:0007669"/>
    <property type="project" value="InterPro"/>
</dbReference>
<dbReference type="STRING" id="1798375.A2773_02045"/>
<dbReference type="GO" id="GO:0005737">
    <property type="term" value="C:cytoplasm"/>
    <property type="evidence" value="ECO:0007669"/>
    <property type="project" value="TreeGrafter"/>
</dbReference>
<dbReference type="PANTHER" id="PTHR43096">
    <property type="entry name" value="DNAJ HOMOLOG 1, MITOCHONDRIAL-RELATED"/>
    <property type="match status" value="1"/>
</dbReference>
<dbReference type="GO" id="GO:0008270">
    <property type="term" value="F:zinc ion binding"/>
    <property type="evidence" value="ECO:0007669"/>
    <property type="project" value="UniProtKB-KW"/>
</dbReference>
<dbReference type="Proteomes" id="UP000177383">
    <property type="component" value="Unassembled WGS sequence"/>
</dbReference>
<feature type="domain" description="J" evidence="5">
    <location>
        <begin position="5"/>
        <end position="69"/>
    </location>
</feature>
<dbReference type="EMBL" id="MFJE01000006">
    <property type="protein sequence ID" value="OGG15022.1"/>
    <property type="molecule type" value="Genomic_DNA"/>
</dbReference>
<organism evidence="6 7">
    <name type="scientific">Candidatus Gottesmanbacteria bacterium RIFCSPHIGHO2_01_FULL_39_10</name>
    <dbReference type="NCBI Taxonomy" id="1798375"/>
    <lineage>
        <taxon>Bacteria</taxon>
        <taxon>Candidatus Gottesmaniibacteriota</taxon>
    </lineage>
</organism>
<keyword evidence="3" id="KW-0863">Zinc-finger</keyword>
<dbReference type="InterPro" id="IPR002939">
    <property type="entry name" value="DnaJ_C"/>
</dbReference>
<dbReference type="SMART" id="SM00271">
    <property type="entry name" value="DnaJ"/>
    <property type="match status" value="1"/>
</dbReference>
<dbReference type="Gene3D" id="1.10.287.110">
    <property type="entry name" value="DnaJ domain"/>
    <property type="match status" value="1"/>
</dbReference>
<dbReference type="SUPFAM" id="SSF46565">
    <property type="entry name" value="Chaperone J-domain"/>
    <property type="match status" value="1"/>
</dbReference>
<evidence type="ECO:0000256" key="4">
    <source>
        <dbReference type="ARBA" id="ARBA00022833"/>
    </source>
</evidence>
<accession>A0A1F5ZSD1</accession>
<dbReference type="InterPro" id="IPR036869">
    <property type="entry name" value="J_dom_sf"/>
</dbReference>
<name>A0A1F5ZSD1_9BACT</name>
<evidence type="ECO:0000313" key="6">
    <source>
        <dbReference type="EMBL" id="OGG15022.1"/>
    </source>
</evidence>